<accession>A0A811QEU6</accession>
<evidence type="ECO:0000313" key="3">
    <source>
        <dbReference type="Proteomes" id="UP000604825"/>
    </source>
</evidence>
<dbReference type="AlphaFoldDB" id="A0A811QEU6"/>
<evidence type="ECO:0000256" key="1">
    <source>
        <dbReference type="SAM" id="Phobius"/>
    </source>
</evidence>
<keyword evidence="1" id="KW-0472">Membrane</keyword>
<feature type="transmembrane region" description="Helical" evidence="1">
    <location>
        <begin position="213"/>
        <end position="234"/>
    </location>
</feature>
<dbReference type="OrthoDB" id="695478at2759"/>
<keyword evidence="1" id="KW-0812">Transmembrane</keyword>
<name>A0A811QEU6_9POAL</name>
<sequence length="286" mass="31968">MPRNVPGTGWWVFTISGWELGGADNGTMVGCSWSPGSRMLPVSAWKEWVRFVRKGFFALLQKDYEKDQLKEKEDEQAKSKVDRFAGYKSICLFGLGSLFWGSATGFLGQLKEKDEKAGKAPNPTAWMNFCFAYSAFALLFMLLGVAASTFPKSSWFAPSLAGFGSLQALILVLGGFHVASLKYHSYNEEAKYSMIGSSILITIYWGLSVQDPMILHFVVKLIFWLPSFMVYGVFMGVCKVWQYGELAWTKVLSLKSTLMAWNHTVNDYQHLPQTVSSSGASLKGFR</sequence>
<organism evidence="2 3">
    <name type="scientific">Miscanthus lutarioriparius</name>
    <dbReference type="NCBI Taxonomy" id="422564"/>
    <lineage>
        <taxon>Eukaryota</taxon>
        <taxon>Viridiplantae</taxon>
        <taxon>Streptophyta</taxon>
        <taxon>Embryophyta</taxon>
        <taxon>Tracheophyta</taxon>
        <taxon>Spermatophyta</taxon>
        <taxon>Magnoliopsida</taxon>
        <taxon>Liliopsida</taxon>
        <taxon>Poales</taxon>
        <taxon>Poaceae</taxon>
        <taxon>PACMAD clade</taxon>
        <taxon>Panicoideae</taxon>
        <taxon>Andropogonodae</taxon>
        <taxon>Andropogoneae</taxon>
        <taxon>Saccharinae</taxon>
        <taxon>Miscanthus</taxon>
    </lineage>
</organism>
<keyword evidence="1" id="KW-1133">Transmembrane helix</keyword>
<gene>
    <name evidence="2" type="ORF">NCGR_LOCUS41253</name>
</gene>
<feature type="transmembrane region" description="Helical" evidence="1">
    <location>
        <begin position="87"/>
        <end position="108"/>
    </location>
</feature>
<reference evidence="2" key="1">
    <citation type="submission" date="2020-10" db="EMBL/GenBank/DDBJ databases">
        <authorList>
            <person name="Han B."/>
            <person name="Lu T."/>
            <person name="Zhao Q."/>
            <person name="Huang X."/>
            <person name="Zhao Y."/>
        </authorList>
    </citation>
    <scope>NUCLEOTIDE SEQUENCE</scope>
</reference>
<feature type="transmembrane region" description="Helical" evidence="1">
    <location>
        <begin position="190"/>
        <end position="207"/>
    </location>
</feature>
<keyword evidence="3" id="KW-1185">Reference proteome</keyword>
<feature type="transmembrane region" description="Helical" evidence="1">
    <location>
        <begin position="129"/>
        <end position="150"/>
    </location>
</feature>
<feature type="transmembrane region" description="Helical" evidence="1">
    <location>
        <begin position="156"/>
        <end position="178"/>
    </location>
</feature>
<dbReference type="Proteomes" id="UP000604825">
    <property type="component" value="Unassembled WGS sequence"/>
</dbReference>
<dbReference type="EMBL" id="CAJGYO010000010">
    <property type="protein sequence ID" value="CAD6257769.1"/>
    <property type="molecule type" value="Genomic_DNA"/>
</dbReference>
<comment type="caution">
    <text evidence="2">The sequence shown here is derived from an EMBL/GenBank/DDBJ whole genome shotgun (WGS) entry which is preliminary data.</text>
</comment>
<protein>
    <submittedName>
        <fullName evidence="2">Uncharacterized protein</fullName>
    </submittedName>
</protein>
<evidence type="ECO:0000313" key="2">
    <source>
        <dbReference type="EMBL" id="CAD6257769.1"/>
    </source>
</evidence>
<proteinExistence type="predicted"/>